<sequence>QINKKETLLIELYDTGIGMNPEYMQHAWKSFSRGDISIARKQEGTGLGLTICKSLVEINGGEINTESQLGEEKTNTNNSPSQKYEKRNVKIF</sequence>
<proteinExistence type="predicted"/>
<reference evidence="1" key="1">
    <citation type="submission" date="2021-06" db="EMBL/GenBank/DDBJ databases">
        <authorList>
            <person name="Kallberg Y."/>
            <person name="Tangrot J."/>
            <person name="Rosling A."/>
        </authorList>
    </citation>
    <scope>NUCLEOTIDE SEQUENCE</scope>
    <source>
        <strain evidence="1">MA461A</strain>
    </source>
</reference>
<evidence type="ECO:0000313" key="1">
    <source>
        <dbReference type="EMBL" id="CAG8686107.1"/>
    </source>
</evidence>
<keyword evidence="2" id="KW-1185">Reference proteome</keyword>
<dbReference type="Proteomes" id="UP000789920">
    <property type="component" value="Unassembled WGS sequence"/>
</dbReference>
<gene>
    <name evidence="1" type="ORF">RPERSI_LOCUS9351</name>
</gene>
<dbReference type="EMBL" id="CAJVQC010017623">
    <property type="protein sequence ID" value="CAG8686107.1"/>
    <property type="molecule type" value="Genomic_DNA"/>
</dbReference>
<evidence type="ECO:0000313" key="2">
    <source>
        <dbReference type="Proteomes" id="UP000789920"/>
    </source>
</evidence>
<comment type="caution">
    <text evidence="1">The sequence shown here is derived from an EMBL/GenBank/DDBJ whole genome shotgun (WGS) entry which is preliminary data.</text>
</comment>
<protein>
    <submittedName>
        <fullName evidence="1">22984_t:CDS:1</fullName>
    </submittedName>
</protein>
<accession>A0ACA9P2A6</accession>
<name>A0ACA9P2A6_9GLOM</name>
<organism evidence="1 2">
    <name type="scientific">Racocetra persica</name>
    <dbReference type="NCBI Taxonomy" id="160502"/>
    <lineage>
        <taxon>Eukaryota</taxon>
        <taxon>Fungi</taxon>
        <taxon>Fungi incertae sedis</taxon>
        <taxon>Mucoromycota</taxon>
        <taxon>Glomeromycotina</taxon>
        <taxon>Glomeromycetes</taxon>
        <taxon>Diversisporales</taxon>
        <taxon>Gigasporaceae</taxon>
        <taxon>Racocetra</taxon>
    </lineage>
</organism>
<feature type="non-terminal residue" evidence="1">
    <location>
        <position position="1"/>
    </location>
</feature>